<dbReference type="PANTHER" id="PTHR37089">
    <property type="entry name" value="PROTEIN U-RELATED"/>
    <property type="match status" value="1"/>
</dbReference>
<dbReference type="PANTHER" id="PTHR37089:SF4">
    <property type="entry name" value="EXPORTED PROTEIN"/>
    <property type="match status" value="1"/>
</dbReference>
<protein>
    <recommendedName>
        <fullName evidence="2">Spore coat protein U/FanG domain-containing protein</fullName>
    </recommendedName>
</protein>
<keyword evidence="1" id="KW-0732">Signal</keyword>
<feature type="signal peptide" evidence="1">
    <location>
        <begin position="1"/>
        <end position="25"/>
    </location>
</feature>
<keyword evidence="4" id="KW-1185">Reference proteome</keyword>
<dbReference type="PROSITE" id="PS51257">
    <property type="entry name" value="PROKAR_LIPOPROTEIN"/>
    <property type="match status" value="1"/>
</dbReference>
<sequence length="174" mass="18099">MRCLRDFRGAWLLLSMLSCSPAAYSVTKSATIGLSAEVLPACSAGSTAPVTLGQFGTLNFGTYFSLNALVSVASSVGNGSLRVNCLLNTPYRVLLSAGGSGNVATRRMTGPASAQITYNLYTSAAYTTIWDNTTGVTGTGTGADQYLQVFGRVPKQAAPTPGTYTDTITVTVSW</sequence>
<dbReference type="Proteomes" id="UP001143328">
    <property type="component" value="Unassembled WGS sequence"/>
</dbReference>
<dbReference type="EMBL" id="BSFN01000025">
    <property type="protein sequence ID" value="GLK91750.1"/>
    <property type="molecule type" value="Genomic_DNA"/>
</dbReference>
<evidence type="ECO:0000256" key="1">
    <source>
        <dbReference type="SAM" id="SignalP"/>
    </source>
</evidence>
<reference evidence="3" key="1">
    <citation type="journal article" date="2014" name="Int. J. Syst. Evol. Microbiol.">
        <title>Complete genome sequence of Corynebacterium casei LMG S-19264T (=DSM 44701T), isolated from a smear-ripened cheese.</title>
        <authorList>
            <consortium name="US DOE Joint Genome Institute (JGI-PGF)"/>
            <person name="Walter F."/>
            <person name="Albersmeier A."/>
            <person name="Kalinowski J."/>
            <person name="Ruckert C."/>
        </authorList>
    </citation>
    <scope>NUCLEOTIDE SEQUENCE</scope>
    <source>
        <strain evidence="3">VKM B-2935</strain>
    </source>
</reference>
<dbReference type="InterPro" id="IPR053167">
    <property type="entry name" value="Spore_coat_component"/>
</dbReference>
<accession>A0A9W6NIA8</accession>
<name>A0A9W6NIA8_9PSED</name>
<dbReference type="Pfam" id="PF05229">
    <property type="entry name" value="SCPU"/>
    <property type="match status" value="1"/>
</dbReference>
<proteinExistence type="predicted"/>
<dbReference type="AlphaFoldDB" id="A0A9W6NIA8"/>
<dbReference type="SMART" id="SM00972">
    <property type="entry name" value="SCPU"/>
    <property type="match status" value="1"/>
</dbReference>
<dbReference type="InterPro" id="IPR007893">
    <property type="entry name" value="Spore_coat_U/FanG"/>
</dbReference>
<feature type="chain" id="PRO_5040898063" description="Spore coat protein U/FanG domain-containing protein" evidence="1">
    <location>
        <begin position="26"/>
        <end position="174"/>
    </location>
</feature>
<organism evidence="3 4">
    <name type="scientific">Pseudomonas turukhanskensis</name>
    <dbReference type="NCBI Taxonomy" id="1806536"/>
    <lineage>
        <taxon>Bacteria</taxon>
        <taxon>Pseudomonadati</taxon>
        <taxon>Pseudomonadota</taxon>
        <taxon>Gammaproteobacteria</taxon>
        <taxon>Pseudomonadales</taxon>
        <taxon>Pseudomonadaceae</taxon>
        <taxon>Pseudomonas</taxon>
    </lineage>
</organism>
<gene>
    <name evidence="3" type="ORF">GCM10017655_48140</name>
</gene>
<dbReference type="RefSeq" id="WP_271198008.1">
    <property type="nucleotide sequence ID" value="NZ_BSFN01000025.1"/>
</dbReference>
<feature type="domain" description="Spore coat protein U/FanG" evidence="2">
    <location>
        <begin position="30"/>
        <end position="171"/>
    </location>
</feature>
<evidence type="ECO:0000259" key="2">
    <source>
        <dbReference type="Pfam" id="PF05229"/>
    </source>
</evidence>
<reference evidence="3" key="2">
    <citation type="submission" date="2023-01" db="EMBL/GenBank/DDBJ databases">
        <authorList>
            <person name="Sun Q."/>
            <person name="Evtushenko L."/>
        </authorList>
    </citation>
    <scope>NUCLEOTIDE SEQUENCE</scope>
    <source>
        <strain evidence="3">VKM B-2935</strain>
    </source>
</reference>
<comment type="caution">
    <text evidence="3">The sequence shown here is derived from an EMBL/GenBank/DDBJ whole genome shotgun (WGS) entry which is preliminary data.</text>
</comment>
<evidence type="ECO:0000313" key="3">
    <source>
        <dbReference type="EMBL" id="GLK91750.1"/>
    </source>
</evidence>
<evidence type="ECO:0000313" key="4">
    <source>
        <dbReference type="Proteomes" id="UP001143328"/>
    </source>
</evidence>